<evidence type="ECO:0000313" key="7">
    <source>
        <dbReference type="EMBL" id="KAI6653593.1"/>
    </source>
</evidence>
<accession>A0AAV7JX95</accession>
<dbReference type="Pfam" id="PF00501">
    <property type="entry name" value="AMP-binding"/>
    <property type="match status" value="1"/>
</dbReference>
<dbReference type="GO" id="GO:0016020">
    <property type="term" value="C:membrane"/>
    <property type="evidence" value="ECO:0007669"/>
    <property type="project" value="TreeGrafter"/>
</dbReference>
<evidence type="ECO:0000259" key="6">
    <source>
        <dbReference type="Pfam" id="PF00501"/>
    </source>
</evidence>
<dbReference type="EC" id="6.2.1.3" evidence="4"/>
<evidence type="ECO:0000256" key="1">
    <source>
        <dbReference type="ARBA" id="ARBA00022598"/>
    </source>
</evidence>
<feature type="region of interest" description="Disordered" evidence="5">
    <location>
        <begin position="277"/>
        <end position="298"/>
    </location>
</feature>
<dbReference type="Gene3D" id="3.40.50.12780">
    <property type="entry name" value="N-terminal domain of ligase-like"/>
    <property type="match status" value="1"/>
</dbReference>
<dbReference type="InterPro" id="IPR020845">
    <property type="entry name" value="AMP-binding_CS"/>
</dbReference>
<proteinExistence type="predicted"/>
<dbReference type="PANTHER" id="PTHR43272">
    <property type="entry name" value="LONG-CHAIN-FATTY-ACID--COA LIGASE"/>
    <property type="match status" value="1"/>
</dbReference>
<organism evidence="7 8">
    <name type="scientific">Oopsacas minuta</name>
    <dbReference type="NCBI Taxonomy" id="111878"/>
    <lineage>
        <taxon>Eukaryota</taxon>
        <taxon>Metazoa</taxon>
        <taxon>Porifera</taxon>
        <taxon>Hexactinellida</taxon>
        <taxon>Hexasterophora</taxon>
        <taxon>Lyssacinosida</taxon>
        <taxon>Leucopsacidae</taxon>
        <taxon>Oopsacas</taxon>
    </lineage>
</organism>
<sequence length="762" mass="84290">MADTSTTTTDPDTSATIETPPDEASSTESKPVTEPAEKPAVEPVAEPVEPAVEPVAEPLEPAVTNEGALKELAAPEDEVRQKPISKTVYLPRSKIWVTNPHETSEILMTETGVGSMAPSTVIDLFKATCTKYSSVIAICEKIDNQKLYTGFTYKEYWETSWTAARAMRKLGFEPFRAVCVVGFNSHEWFVSCIAAMLGGGMCAGVYTTNSPDACAYVAQDCKAQLYFVEDDKQLQKILQVRDRLPDLKCIIQFKGQLTGQYDSVMLWKEFLEMGRSTTSAKTEGGNEEDSKPEKDSIDTDLENIVQQITPERCALLIYTSGTTGNPKGVMLSHDNLMFTVEAMRRFNPDFRTGDEQIVSYLPLSHIAAQIADIYLPISAAGTVWIAGKDALKGGLAKTLQEVRPTYFFGVPRVWEKIEERIKSELSKSTGFKAKIVNWGMEKGKVGNANKQKNEPVPWGWFFASKLVFSKIRTKLGLDRCRIQITGAAPISPQTLEFFSSVDLALFELYGMSESTGVQVLNLPQPNIWKTGSVGKPYNGIEMAIYQPDADGNGEIITKGRHVFMGYLGLEEKTKQAIDEDGWLHSEDIGRVDKDGFFYITGRIKEIIITAGGENIPPVLIENSVKAELPFISNIMVIGDMRKFLSAIITMQLVMDEETGYPTQEITPLARDFLGAISCKATTVSEIIDDRNSNEVVFKAIQEGIDRANKVATSNAQRIAKWSLLDTDFSIPGGELGPTMKLKRGFVTEKYKRTIDAFYSETS</sequence>
<protein>
    <recommendedName>
        <fullName evidence="4">long-chain-fatty-acid--CoA ligase</fullName>
        <ecNumber evidence="4">6.2.1.3</ecNumber>
    </recommendedName>
</protein>
<reference evidence="7 8" key="1">
    <citation type="journal article" date="2023" name="BMC Biol.">
        <title>The compact genome of the sponge Oopsacas minuta (Hexactinellida) is lacking key metazoan core genes.</title>
        <authorList>
            <person name="Santini S."/>
            <person name="Schenkelaars Q."/>
            <person name="Jourda C."/>
            <person name="Duchesne M."/>
            <person name="Belahbib H."/>
            <person name="Rocher C."/>
            <person name="Selva M."/>
            <person name="Riesgo A."/>
            <person name="Vervoort M."/>
            <person name="Leys S.P."/>
            <person name="Kodjabachian L."/>
            <person name="Le Bivic A."/>
            <person name="Borchiellini C."/>
            <person name="Claverie J.M."/>
            <person name="Renard E."/>
        </authorList>
    </citation>
    <scope>NUCLEOTIDE SEQUENCE [LARGE SCALE GENOMIC DNA]</scope>
    <source>
        <strain evidence="7">SPO-2</strain>
    </source>
</reference>
<keyword evidence="2" id="KW-0276">Fatty acid metabolism</keyword>
<keyword evidence="3" id="KW-0443">Lipid metabolism</keyword>
<dbReference type="InterPro" id="IPR000873">
    <property type="entry name" value="AMP-dep_synth/lig_dom"/>
</dbReference>
<feature type="compositionally biased region" description="Basic and acidic residues" evidence="5">
    <location>
        <begin position="288"/>
        <end position="297"/>
    </location>
</feature>
<gene>
    <name evidence="7" type="ORF">LOD99_3488</name>
</gene>
<evidence type="ECO:0000256" key="3">
    <source>
        <dbReference type="ARBA" id="ARBA00023098"/>
    </source>
</evidence>
<name>A0AAV7JX95_9METZ</name>
<keyword evidence="1 7" id="KW-0436">Ligase</keyword>
<dbReference type="SUPFAM" id="SSF56801">
    <property type="entry name" value="Acetyl-CoA synthetase-like"/>
    <property type="match status" value="1"/>
</dbReference>
<dbReference type="AlphaFoldDB" id="A0AAV7JX95"/>
<dbReference type="GO" id="GO:0004467">
    <property type="term" value="F:long-chain fatty acid-CoA ligase activity"/>
    <property type="evidence" value="ECO:0007669"/>
    <property type="project" value="UniProtKB-EC"/>
</dbReference>
<feature type="region of interest" description="Disordered" evidence="5">
    <location>
        <begin position="1"/>
        <end position="49"/>
    </location>
</feature>
<evidence type="ECO:0000256" key="2">
    <source>
        <dbReference type="ARBA" id="ARBA00022832"/>
    </source>
</evidence>
<dbReference type="PROSITE" id="PS00455">
    <property type="entry name" value="AMP_BINDING"/>
    <property type="match status" value="1"/>
</dbReference>
<keyword evidence="8" id="KW-1185">Reference proteome</keyword>
<feature type="compositionally biased region" description="Low complexity" evidence="5">
    <location>
        <begin position="1"/>
        <end position="16"/>
    </location>
</feature>
<comment type="caution">
    <text evidence="7">The sequence shown here is derived from an EMBL/GenBank/DDBJ whole genome shotgun (WGS) entry which is preliminary data.</text>
</comment>
<evidence type="ECO:0000256" key="4">
    <source>
        <dbReference type="ARBA" id="ARBA00026121"/>
    </source>
</evidence>
<evidence type="ECO:0000313" key="8">
    <source>
        <dbReference type="Proteomes" id="UP001165289"/>
    </source>
</evidence>
<dbReference type="InterPro" id="IPR042099">
    <property type="entry name" value="ANL_N_sf"/>
</dbReference>
<evidence type="ECO:0000256" key="5">
    <source>
        <dbReference type="SAM" id="MobiDB-lite"/>
    </source>
</evidence>
<dbReference type="Proteomes" id="UP001165289">
    <property type="component" value="Unassembled WGS sequence"/>
</dbReference>
<feature type="domain" description="AMP-dependent synthetase/ligase" evidence="6">
    <location>
        <begin position="130"/>
        <end position="567"/>
    </location>
</feature>
<dbReference type="EMBL" id="JAKMXF010000266">
    <property type="protein sequence ID" value="KAI6653593.1"/>
    <property type="molecule type" value="Genomic_DNA"/>
</dbReference>
<dbReference type="PANTHER" id="PTHR43272:SF32">
    <property type="entry name" value="AMP-DEPENDENT SYNTHETASE_LIGASE DOMAIN-CONTAINING PROTEIN"/>
    <property type="match status" value="1"/>
</dbReference>
<dbReference type="GO" id="GO:0005783">
    <property type="term" value="C:endoplasmic reticulum"/>
    <property type="evidence" value="ECO:0007669"/>
    <property type="project" value="TreeGrafter"/>
</dbReference>